<keyword evidence="3" id="KW-1185">Reference proteome</keyword>
<dbReference type="Gene3D" id="3.40.50.720">
    <property type="entry name" value="NAD(P)-binding Rossmann-like Domain"/>
    <property type="match status" value="1"/>
</dbReference>
<gene>
    <name evidence="2" type="ORF">BGW36DRAFT_421124</name>
</gene>
<dbReference type="GeneID" id="70249823"/>
<dbReference type="EMBL" id="JAJTJA010000017">
    <property type="protein sequence ID" value="KAH8688735.1"/>
    <property type="molecule type" value="Genomic_DNA"/>
</dbReference>
<dbReference type="Proteomes" id="UP001201262">
    <property type="component" value="Unassembled WGS sequence"/>
</dbReference>
<keyword evidence="1" id="KW-0560">Oxidoreductase</keyword>
<sequence length="314" mass="34582">MNVRDLNRMVYKNEGYLYSYIYLAIEWLEPIVRKITPLPSCLDLNGKTAVVTGSSAGMGLKVARLLLKLKISTLILAVRNVPKGGACNIGLQKFNSDARITVLKLDMDDYESVQTFAKGLPRGTPVVNIVSLNAGIGLLKLERSSSGHDRAIQVNYHSNILLVAELLPHLQASAIKSGSPTRITWVGSRSHHLTNFEKKAPIKPEEVIFEHIDSEEFFFPFQRHGDSKLLCAMFMDGKSIRARPVEVGGWIILNAALVAGAESHGRFLGDKEIIEPSQYIQSLAGREVQKKLGLESIAEVVKLTPLPAELSAQE</sequence>
<reference evidence="2" key="1">
    <citation type="submission" date="2021-12" db="EMBL/GenBank/DDBJ databases">
        <title>Convergent genome expansion in fungi linked to evolution of root-endophyte symbiosis.</title>
        <authorList>
            <consortium name="DOE Joint Genome Institute"/>
            <person name="Ke Y.-H."/>
            <person name="Bonito G."/>
            <person name="Liao H.-L."/>
            <person name="Looney B."/>
            <person name="Rojas-Flechas A."/>
            <person name="Nash J."/>
            <person name="Hameed K."/>
            <person name="Schadt C."/>
            <person name="Martin F."/>
            <person name="Crous P.W."/>
            <person name="Miettinen O."/>
            <person name="Magnuson J.K."/>
            <person name="Labbe J."/>
            <person name="Jacobson D."/>
            <person name="Doktycz M.J."/>
            <person name="Veneault-Fourrey C."/>
            <person name="Kuo A."/>
            <person name="Mondo S."/>
            <person name="Calhoun S."/>
            <person name="Riley R."/>
            <person name="Ohm R."/>
            <person name="LaButti K."/>
            <person name="Andreopoulos B."/>
            <person name="Pangilinan J."/>
            <person name="Nolan M."/>
            <person name="Tritt A."/>
            <person name="Clum A."/>
            <person name="Lipzen A."/>
            <person name="Daum C."/>
            <person name="Barry K."/>
            <person name="Grigoriev I.V."/>
            <person name="Vilgalys R."/>
        </authorList>
    </citation>
    <scope>NUCLEOTIDE SEQUENCE</scope>
    <source>
        <strain evidence="2">PMI_201</strain>
    </source>
</reference>
<dbReference type="InterPro" id="IPR036291">
    <property type="entry name" value="NAD(P)-bd_dom_sf"/>
</dbReference>
<evidence type="ECO:0000313" key="2">
    <source>
        <dbReference type="EMBL" id="KAH8688735.1"/>
    </source>
</evidence>
<organism evidence="2 3">
    <name type="scientific">Talaromyces proteolyticus</name>
    <dbReference type="NCBI Taxonomy" id="1131652"/>
    <lineage>
        <taxon>Eukaryota</taxon>
        <taxon>Fungi</taxon>
        <taxon>Dikarya</taxon>
        <taxon>Ascomycota</taxon>
        <taxon>Pezizomycotina</taxon>
        <taxon>Eurotiomycetes</taxon>
        <taxon>Eurotiomycetidae</taxon>
        <taxon>Eurotiales</taxon>
        <taxon>Trichocomaceae</taxon>
        <taxon>Talaromyces</taxon>
        <taxon>Talaromyces sect. Bacilispori</taxon>
    </lineage>
</organism>
<proteinExistence type="predicted"/>
<dbReference type="Pfam" id="PF00106">
    <property type="entry name" value="adh_short"/>
    <property type="match status" value="1"/>
</dbReference>
<dbReference type="SUPFAM" id="SSF51735">
    <property type="entry name" value="NAD(P)-binding Rossmann-fold domains"/>
    <property type="match status" value="1"/>
</dbReference>
<name>A0AAD4KHQ7_9EURO</name>
<evidence type="ECO:0000313" key="3">
    <source>
        <dbReference type="Proteomes" id="UP001201262"/>
    </source>
</evidence>
<dbReference type="AlphaFoldDB" id="A0AAD4KHQ7"/>
<evidence type="ECO:0000256" key="1">
    <source>
        <dbReference type="ARBA" id="ARBA00023002"/>
    </source>
</evidence>
<accession>A0AAD4KHQ7</accession>
<dbReference type="RefSeq" id="XP_046065207.1">
    <property type="nucleotide sequence ID" value="XM_046219536.1"/>
</dbReference>
<dbReference type="InterPro" id="IPR002347">
    <property type="entry name" value="SDR_fam"/>
</dbReference>
<protein>
    <submittedName>
        <fullName evidence="2">Uncharacterized protein</fullName>
    </submittedName>
</protein>
<dbReference type="GO" id="GO:0016491">
    <property type="term" value="F:oxidoreductase activity"/>
    <property type="evidence" value="ECO:0007669"/>
    <property type="project" value="UniProtKB-KW"/>
</dbReference>
<dbReference type="PANTHER" id="PTHR43157">
    <property type="entry name" value="PHOSPHATIDYLINOSITOL-GLYCAN BIOSYNTHESIS CLASS F PROTEIN-RELATED"/>
    <property type="match status" value="1"/>
</dbReference>
<dbReference type="PANTHER" id="PTHR43157:SF35">
    <property type="entry name" value="DEHYDROGENASE_REDUCTASE FAMILY PROTEIN, PUTATIVE-RELATED"/>
    <property type="match status" value="1"/>
</dbReference>
<comment type="caution">
    <text evidence="2">The sequence shown here is derived from an EMBL/GenBank/DDBJ whole genome shotgun (WGS) entry which is preliminary data.</text>
</comment>